<sequence>VNLILLTVIIPSTSYLLIHRWSKSAQYTNLLLARASVALLTVGAFTIGCSDTSKAMVVGLSIFALGSGYNILIRSLLASVVEKDNIGMLYTIMSISETIGALVAGPLLAATFRTGMNWGGPWIGLPYISVGSLLAIATAVVFFTGLSRLQPKEVDMDNEQRSGC</sequence>
<dbReference type="Proteomes" id="UP001230504">
    <property type="component" value="Unassembled WGS sequence"/>
</dbReference>
<dbReference type="EMBL" id="JAHLJV010000178">
    <property type="protein sequence ID" value="KAK1565903.1"/>
    <property type="molecule type" value="Genomic_DNA"/>
</dbReference>
<dbReference type="GO" id="GO:0022857">
    <property type="term" value="F:transmembrane transporter activity"/>
    <property type="evidence" value="ECO:0007669"/>
    <property type="project" value="TreeGrafter"/>
</dbReference>
<comment type="subcellular location">
    <subcellularLocation>
        <location evidence="1">Membrane</location>
        <topology evidence="1">Multi-pass membrane protein</topology>
    </subcellularLocation>
</comment>
<evidence type="ECO:0008006" key="8">
    <source>
        <dbReference type="Google" id="ProtNLM"/>
    </source>
</evidence>
<evidence type="ECO:0000256" key="5">
    <source>
        <dbReference type="SAM" id="Phobius"/>
    </source>
</evidence>
<dbReference type="AlphaFoldDB" id="A0AAD8PJM3"/>
<evidence type="ECO:0000313" key="7">
    <source>
        <dbReference type="Proteomes" id="UP001230504"/>
    </source>
</evidence>
<proteinExistence type="predicted"/>
<feature type="transmembrane region" description="Helical" evidence="5">
    <location>
        <begin position="30"/>
        <end position="49"/>
    </location>
</feature>
<gene>
    <name evidence="6" type="ORF">LY79DRAFT_529794</name>
</gene>
<evidence type="ECO:0000256" key="3">
    <source>
        <dbReference type="ARBA" id="ARBA00022989"/>
    </source>
</evidence>
<organism evidence="6 7">
    <name type="scientific">Colletotrichum navitas</name>
    <dbReference type="NCBI Taxonomy" id="681940"/>
    <lineage>
        <taxon>Eukaryota</taxon>
        <taxon>Fungi</taxon>
        <taxon>Dikarya</taxon>
        <taxon>Ascomycota</taxon>
        <taxon>Pezizomycotina</taxon>
        <taxon>Sordariomycetes</taxon>
        <taxon>Hypocreomycetidae</taxon>
        <taxon>Glomerellales</taxon>
        <taxon>Glomerellaceae</taxon>
        <taxon>Colletotrichum</taxon>
        <taxon>Colletotrichum graminicola species complex</taxon>
    </lineage>
</organism>
<dbReference type="GeneID" id="85440384"/>
<keyword evidence="2 5" id="KW-0812">Transmembrane</keyword>
<keyword evidence="7" id="KW-1185">Reference proteome</keyword>
<dbReference type="GO" id="GO:0016020">
    <property type="term" value="C:membrane"/>
    <property type="evidence" value="ECO:0007669"/>
    <property type="project" value="UniProtKB-SubCell"/>
</dbReference>
<dbReference type="PANTHER" id="PTHR23507">
    <property type="entry name" value="ZGC:174356"/>
    <property type="match status" value="1"/>
</dbReference>
<evidence type="ECO:0000256" key="2">
    <source>
        <dbReference type="ARBA" id="ARBA00022692"/>
    </source>
</evidence>
<dbReference type="InterPro" id="IPR036259">
    <property type="entry name" value="MFS_trans_sf"/>
</dbReference>
<feature type="transmembrane region" description="Helical" evidence="5">
    <location>
        <begin position="55"/>
        <end position="77"/>
    </location>
</feature>
<comment type="caution">
    <text evidence="6">The sequence shown here is derived from an EMBL/GenBank/DDBJ whole genome shotgun (WGS) entry which is preliminary data.</text>
</comment>
<keyword evidence="3 5" id="KW-1133">Transmembrane helix</keyword>
<dbReference type="Gene3D" id="1.20.1250.20">
    <property type="entry name" value="MFS general substrate transporter like domains"/>
    <property type="match status" value="1"/>
</dbReference>
<feature type="non-terminal residue" evidence="6">
    <location>
        <position position="1"/>
    </location>
</feature>
<dbReference type="SUPFAM" id="SSF103473">
    <property type="entry name" value="MFS general substrate transporter"/>
    <property type="match status" value="1"/>
</dbReference>
<protein>
    <recommendedName>
        <fullName evidence="8">Major facilitator superfamily (MFS) profile domain-containing protein</fullName>
    </recommendedName>
</protein>
<feature type="transmembrane region" description="Helical" evidence="5">
    <location>
        <begin position="124"/>
        <end position="146"/>
    </location>
</feature>
<name>A0AAD8PJM3_9PEZI</name>
<feature type="transmembrane region" description="Helical" evidence="5">
    <location>
        <begin position="89"/>
        <end position="112"/>
    </location>
</feature>
<dbReference type="RefSeq" id="XP_060407154.1">
    <property type="nucleotide sequence ID" value="XM_060556144.1"/>
</dbReference>
<evidence type="ECO:0000256" key="1">
    <source>
        <dbReference type="ARBA" id="ARBA00004141"/>
    </source>
</evidence>
<reference evidence="6" key="1">
    <citation type="submission" date="2021-06" db="EMBL/GenBank/DDBJ databases">
        <title>Comparative genomics, transcriptomics and evolutionary studies reveal genomic signatures of adaptation to plant cell wall in hemibiotrophic fungi.</title>
        <authorList>
            <consortium name="DOE Joint Genome Institute"/>
            <person name="Baroncelli R."/>
            <person name="Diaz J.F."/>
            <person name="Benocci T."/>
            <person name="Peng M."/>
            <person name="Battaglia E."/>
            <person name="Haridas S."/>
            <person name="Andreopoulos W."/>
            <person name="Labutti K."/>
            <person name="Pangilinan J."/>
            <person name="Floch G.L."/>
            <person name="Makela M.R."/>
            <person name="Henrissat B."/>
            <person name="Grigoriev I.V."/>
            <person name="Crouch J.A."/>
            <person name="De Vries R.P."/>
            <person name="Sukno S.A."/>
            <person name="Thon M.R."/>
        </authorList>
    </citation>
    <scope>NUCLEOTIDE SEQUENCE</scope>
    <source>
        <strain evidence="6">CBS 125086</strain>
    </source>
</reference>
<evidence type="ECO:0000313" key="6">
    <source>
        <dbReference type="EMBL" id="KAK1565903.1"/>
    </source>
</evidence>
<evidence type="ECO:0000256" key="4">
    <source>
        <dbReference type="ARBA" id="ARBA00023136"/>
    </source>
</evidence>
<dbReference type="PANTHER" id="PTHR23507:SF1">
    <property type="entry name" value="FI18259P1-RELATED"/>
    <property type="match status" value="1"/>
</dbReference>
<keyword evidence="4 5" id="KW-0472">Membrane</keyword>
<accession>A0AAD8PJM3</accession>